<comment type="caution">
    <text evidence="5">The sequence shown here is derived from an EMBL/GenBank/DDBJ whole genome shotgun (WGS) entry which is preliminary data.</text>
</comment>
<dbReference type="Pfam" id="PF01078">
    <property type="entry name" value="Mg_chelatase"/>
    <property type="match status" value="1"/>
</dbReference>
<evidence type="ECO:0000259" key="4">
    <source>
        <dbReference type="SMART" id="SM00382"/>
    </source>
</evidence>
<dbReference type="Proteomes" id="UP000886845">
    <property type="component" value="Unassembled WGS sequence"/>
</dbReference>
<dbReference type="GO" id="GO:0005524">
    <property type="term" value="F:ATP binding"/>
    <property type="evidence" value="ECO:0007669"/>
    <property type="project" value="UniProtKB-KW"/>
</dbReference>
<dbReference type="AlphaFoldDB" id="A0A9D1T465"/>
<dbReference type="InterPro" id="IPR027417">
    <property type="entry name" value="P-loop_NTPase"/>
</dbReference>
<dbReference type="InterPro" id="IPR020568">
    <property type="entry name" value="Ribosomal_Su5_D2-typ_SF"/>
</dbReference>
<name>A0A9D1T465_9BACT</name>
<dbReference type="SMART" id="SM00382">
    <property type="entry name" value="AAA"/>
    <property type="match status" value="1"/>
</dbReference>
<protein>
    <submittedName>
        <fullName evidence="5">YifB family Mg chelatase-like AAA ATPase</fullName>
    </submittedName>
</protein>
<dbReference type="GO" id="GO:0003677">
    <property type="term" value="F:DNA binding"/>
    <property type="evidence" value="ECO:0007669"/>
    <property type="project" value="InterPro"/>
</dbReference>
<dbReference type="PANTHER" id="PTHR32039">
    <property type="entry name" value="MAGNESIUM-CHELATASE SUBUNIT CHLI"/>
    <property type="match status" value="1"/>
</dbReference>
<evidence type="ECO:0000256" key="3">
    <source>
        <dbReference type="ARBA" id="ARBA00022840"/>
    </source>
</evidence>
<dbReference type="Gene3D" id="3.30.230.10">
    <property type="match status" value="1"/>
</dbReference>
<dbReference type="EMBL" id="DVOR01000251">
    <property type="protein sequence ID" value="HIV10048.1"/>
    <property type="molecule type" value="Genomic_DNA"/>
</dbReference>
<dbReference type="Pfam" id="PF13541">
    <property type="entry name" value="ChlI"/>
    <property type="match status" value="1"/>
</dbReference>
<dbReference type="CDD" id="cd00009">
    <property type="entry name" value="AAA"/>
    <property type="match status" value="1"/>
</dbReference>
<dbReference type="InterPro" id="IPR014721">
    <property type="entry name" value="Ribsml_uS5_D2-typ_fold_subgr"/>
</dbReference>
<dbReference type="InterPro" id="IPR001208">
    <property type="entry name" value="MCM_dom"/>
</dbReference>
<reference evidence="5" key="2">
    <citation type="journal article" date="2021" name="PeerJ">
        <title>Extensive microbial diversity within the chicken gut microbiome revealed by metagenomics and culture.</title>
        <authorList>
            <person name="Gilroy R."/>
            <person name="Ravi A."/>
            <person name="Getino M."/>
            <person name="Pursley I."/>
            <person name="Horton D.L."/>
            <person name="Alikhan N.F."/>
            <person name="Baker D."/>
            <person name="Gharbi K."/>
            <person name="Hall N."/>
            <person name="Watson M."/>
            <person name="Adriaenssens E.M."/>
            <person name="Foster-Nyarko E."/>
            <person name="Jarju S."/>
            <person name="Secka A."/>
            <person name="Antonio M."/>
            <person name="Oren A."/>
            <person name="Chaudhuri R.R."/>
            <person name="La Ragione R."/>
            <person name="Hildebrand F."/>
            <person name="Pallen M.J."/>
        </authorList>
    </citation>
    <scope>NUCLEOTIDE SEQUENCE</scope>
    <source>
        <strain evidence="5">35461</strain>
    </source>
</reference>
<dbReference type="InterPro" id="IPR004482">
    <property type="entry name" value="Mg_chelat-rel"/>
</dbReference>
<comment type="similarity">
    <text evidence="1">Belongs to the Mg-chelatase subunits D/I family. ComM subfamily.</text>
</comment>
<dbReference type="Gene3D" id="3.40.50.300">
    <property type="entry name" value="P-loop containing nucleotide triphosphate hydrolases"/>
    <property type="match status" value="1"/>
</dbReference>
<evidence type="ECO:0000256" key="1">
    <source>
        <dbReference type="ARBA" id="ARBA00006354"/>
    </source>
</evidence>
<dbReference type="PRINTS" id="PR01657">
    <property type="entry name" value="MCMFAMILY"/>
</dbReference>
<dbReference type="InterPro" id="IPR000523">
    <property type="entry name" value="Mg_chelatse_chII-like_cat_dom"/>
</dbReference>
<reference evidence="5" key="1">
    <citation type="submission" date="2020-10" db="EMBL/GenBank/DDBJ databases">
        <authorList>
            <person name="Gilroy R."/>
        </authorList>
    </citation>
    <scope>NUCLEOTIDE SEQUENCE</scope>
    <source>
        <strain evidence="5">35461</strain>
    </source>
</reference>
<evidence type="ECO:0000313" key="5">
    <source>
        <dbReference type="EMBL" id="HIV10048.1"/>
    </source>
</evidence>
<dbReference type="InterPro" id="IPR045006">
    <property type="entry name" value="CHLI-like"/>
</dbReference>
<organism evidence="5 6">
    <name type="scientific">Candidatus Spyradenecus faecavium</name>
    <dbReference type="NCBI Taxonomy" id="2840947"/>
    <lineage>
        <taxon>Bacteria</taxon>
        <taxon>Pseudomonadati</taxon>
        <taxon>Lentisphaerota</taxon>
        <taxon>Lentisphaeria</taxon>
        <taxon>Lentisphaerales</taxon>
        <taxon>Lentisphaeraceae</taxon>
        <taxon>Lentisphaeraceae incertae sedis</taxon>
        <taxon>Candidatus Spyradenecus</taxon>
    </lineage>
</organism>
<dbReference type="InterPro" id="IPR003593">
    <property type="entry name" value="AAA+_ATPase"/>
</dbReference>
<proteinExistence type="inferred from homology"/>
<dbReference type="Pfam" id="PF13335">
    <property type="entry name" value="Mg_chelatase_C"/>
    <property type="match status" value="1"/>
</dbReference>
<accession>A0A9D1T465</accession>
<feature type="domain" description="AAA+ ATPase" evidence="4">
    <location>
        <begin position="214"/>
        <end position="395"/>
    </location>
</feature>
<keyword evidence="2" id="KW-0547">Nucleotide-binding</keyword>
<gene>
    <name evidence="5" type="ORF">IAC79_08050</name>
</gene>
<dbReference type="SUPFAM" id="SSF54211">
    <property type="entry name" value="Ribosomal protein S5 domain 2-like"/>
    <property type="match status" value="1"/>
</dbReference>
<keyword evidence="3" id="KW-0067">ATP-binding</keyword>
<evidence type="ECO:0000256" key="2">
    <source>
        <dbReference type="ARBA" id="ARBA00022741"/>
    </source>
</evidence>
<feature type="non-terminal residue" evidence="5">
    <location>
        <position position="453"/>
    </location>
</feature>
<evidence type="ECO:0000313" key="6">
    <source>
        <dbReference type="Proteomes" id="UP000886845"/>
    </source>
</evidence>
<dbReference type="PANTHER" id="PTHR32039:SF7">
    <property type="entry name" value="COMPETENCE PROTEIN COMM"/>
    <property type="match status" value="1"/>
</dbReference>
<dbReference type="InterPro" id="IPR025158">
    <property type="entry name" value="Mg_chelat-rel_C"/>
</dbReference>
<dbReference type="SUPFAM" id="SSF52540">
    <property type="entry name" value="P-loop containing nucleoside triphosphate hydrolases"/>
    <property type="match status" value="1"/>
</dbReference>
<dbReference type="NCBIfam" id="TIGR00368">
    <property type="entry name" value="YifB family Mg chelatase-like AAA ATPase"/>
    <property type="match status" value="1"/>
</dbReference>
<sequence length="453" mass="48244">MLTKAYAAAVHGIGAEPVEIEVHALASEEPRTRVVGLPDTAVKESIDRVHAALRNACFRLKPASVTVNLAPADLRKEGPVYDLPIALALLATDGAHKLPLLESVPVMGELALSGEVRRIRGVLPIVLALRDRGFRAVVVPAPNADEAALVEGIDIWPAKTLREAFDLLSGQTPPTPHRVDRDALFTQGAAGGEDFADVKGQALARRAVEVAVAGGHNILLIGSPGSGKTMIARRIPSILPPLTPEEALEVTAIHSVAGALRGGLIAKRPFRAPHHTVSDAGLIGGGTHPTPGEVSLAHRGVLFLDELPEFHRHVLEVLRQPLEDGAVTIARTAGTLTFPADFMLVAAMNPCPCGFAGDPKRACRCSEPQIHRYRSRVSGPLLDRIDLHVEVPAVPFEELSKQAPGESSADIRARVLACRALQARRYAAFPRIRSNADLPAGQLQRFCPLEPAA</sequence>